<name>A0A0C9MZQ2_SPHPI</name>
<gene>
    <name evidence="3" type="ORF">SP6_12_01460</name>
</gene>
<proteinExistence type="predicted"/>
<evidence type="ECO:0000256" key="1">
    <source>
        <dbReference type="SAM" id="Coils"/>
    </source>
</evidence>
<evidence type="ECO:0000259" key="2">
    <source>
        <dbReference type="Pfam" id="PF10073"/>
    </source>
</evidence>
<evidence type="ECO:0000313" key="3">
    <source>
        <dbReference type="EMBL" id="GAN12749.1"/>
    </source>
</evidence>
<protein>
    <submittedName>
        <fullName evidence="3">DNA, contig: SP612</fullName>
    </submittedName>
</protein>
<dbReference type="AlphaFoldDB" id="A0A0C9MZQ2"/>
<accession>A0A0C9MZQ2</accession>
<dbReference type="GeneID" id="78525908"/>
<dbReference type="EMBL" id="BBJS01000012">
    <property type="protein sequence ID" value="GAN12749.1"/>
    <property type="molecule type" value="Genomic_DNA"/>
</dbReference>
<dbReference type="Pfam" id="PF10073">
    <property type="entry name" value="GapR_DNA-bd"/>
    <property type="match status" value="1"/>
</dbReference>
<dbReference type="NCBIfam" id="NF010247">
    <property type="entry name" value="PRK13694.1"/>
    <property type="match status" value="1"/>
</dbReference>
<feature type="coiled-coil region" evidence="1">
    <location>
        <begin position="19"/>
        <end position="46"/>
    </location>
</feature>
<comment type="caution">
    <text evidence="3">The sequence shown here is derived from an EMBL/GenBank/DDBJ whole genome shotgun (WGS) entry which is preliminary data.</text>
</comment>
<sequence length="88" mass="10096">MPDPMEIADGAGNVTADELRLLIERAERLEEEKKGLSDDIKDVFAEAKARGYDPKAIKKIMQIRKKKREEFQEEEAILEVYMKALGMI</sequence>
<evidence type="ECO:0000313" key="4">
    <source>
        <dbReference type="Proteomes" id="UP000032025"/>
    </source>
</evidence>
<dbReference type="GO" id="GO:0003677">
    <property type="term" value="F:DNA binding"/>
    <property type="evidence" value="ECO:0007669"/>
    <property type="project" value="InterPro"/>
</dbReference>
<feature type="domain" description="GapR-like DNA-binding" evidence="2">
    <location>
        <begin position="15"/>
        <end position="86"/>
    </location>
</feature>
<keyword evidence="4" id="KW-1185">Reference proteome</keyword>
<dbReference type="InterPro" id="IPR046367">
    <property type="entry name" value="GapR-like_DNA-bd"/>
</dbReference>
<dbReference type="Proteomes" id="UP000032025">
    <property type="component" value="Unassembled WGS sequence"/>
</dbReference>
<reference evidence="3 4" key="1">
    <citation type="submission" date="2014-08" db="EMBL/GenBank/DDBJ databases">
        <title>Whole genome shotgun sequence of Sphingomonas paucimobilis NBRC 13935.</title>
        <authorList>
            <person name="Hosoyama A."/>
            <person name="Hashimoto M."/>
            <person name="Hosoyama Y."/>
            <person name="Noguchi M."/>
            <person name="Uohara A."/>
            <person name="Ohji S."/>
            <person name="Katano-Makiyama Y."/>
            <person name="Ichikawa N."/>
            <person name="Kimura A."/>
            <person name="Yamazoe A."/>
            <person name="Fujita N."/>
        </authorList>
    </citation>
    <scope>NUCLEOTIDE SEQUENCE [LARGE SCALE GENOMIC DNA]</scope>
    <source>
        <strain evidence="3 4">NBRC 13935</strain>
    </source>
</reference>
<organism evidence="3 4">
    <name type="scientific">Sphingomonas paucimobilis NBRC 13935</name>
    <dbReference type="NCBI Taxonomy" id="1219050"/>
    <lineage>
        <taxon>Bacteria</taxon>
        <taxon>Pseudomonadati</taxon>
        <taxon>Pseudomonadota</taxon>
        <taxon>Alphaproteobacteria</taxon>
        <taxon>Sphingomonadales</taxon>
        <taxon>Sphingomonadaceae</taxon>
        <taxon>Sphingomonas</taxon>
    </lineage>
</organism>
<keyword evidence="1" id="KW-0175">Coiled coil</keyword>
<dbReference type="RefSeq" id="WP_042468567.1">
    <property type="nucleotide sequence ID" value="NZ_BBJS01000012.1"/>
</dbReference>